<evidence type="ECO:0000313" key="3">
    <source>
        <dbReference type="Proteomes" id="UP000824202"/>
    </source>
</evidence>
<dbReference type="PROSITE" id="PS50983">
    <property type="entry name" value="FE_B12_PBP"/>
    <property type="match status" value="1"/>
</dbReference>
<feature type="domain" description="Fe/B12 periplasmic-binding" evidence="1">
    <location>
        <begin position="100"/>
        <end position="368"/>
    </location>
</feature>
<proteinExistence type="predicted"/>
<dbReference type="PANTHER" id="PTHR30535:SF34">
    <property type="entry name" value="MOLYBDATE-BINDING PROTEIN MOLA"/>
    <property type="match status" value="1"/>
</dbReference>
<comment type="caution">
    <text evidence="2">The sequence shown here is derived from an EMBL/GenBank/DDBJ whole genome shotgun (WGS) entry which is preliminary data.</text>
</comment>
<dbReference type="GO" id="GO:0071281">
    <property type="term" value="P:cellular response to iron ion"/>
    <property type="evidence" value="ECO:0007669"/>
    <property type="project" value="TreeGrafter"/>
</dbReference>
<reference evidence="2" key="1">
    <citation type="journal article" date="2021" name="PeerJ">
        <title>Extensive microbial diversity within the chicken gut microbiome revealed by metagenomics and culture.</title>
        <authorList>
            <person name="Gilroy R."/>
            <person name="Ravi A."/>
            <person name="Getino M."/>
            <person name="Pursley I."/>
            <person name="Horton D.L."/>
            <person name="Alikhan N.F."/>
            <person name="Baker D."/>
            <person name="Gharbi K."/>
            <person name="Hall N."/>
            <person name="Watson M."/>
            <person name="Adriaenssens E.M."/>
            <person name="Foster-Nyarko E."/>
            <person name="Jarju S."/>
            <person name="Secka A."/>
            <person name="Antonio M."/>
            <person name="Oren A."/>
            <person name="Chaudhuri R.R."/>
            <person name="La Ragione R."/>
            <person name="Hildebrand F."/>
            <person name="Pallen M.J."/>
        </authorList>
    </citation>
    <scope>NUCLEOTIDE SEQUENCE</scope>
    <source>
        <strain evidence="2">23274</strain>
    </source>
</reference>
<dbReference type="SUPFAM" id="SSF53807">
    <property type="entry name" value="Helical backbone' metal receptor"/>
    <property type="match status" value="1"/>
</dbReference>
<accession>A0A9D1UZQ9</accession>
<dbReference type="InterPro" id="IPR002491">
    <property type="entry name" value="ABC_transptr_periplasmic_BD"/>
</dbReference>
<dbReference type="Gene3D" id="3.40.50.1980">
    <property type="entry name" value="Nitrogenase molybdenum iron protein domain"/>
    <property type="match status" value="2"/>
</dbReference>
<dbReference type="Proteomes" id="UP000824202">
    <property type="component" value="Unassembled WGS sequence"/>
</dbReference>
<protein>
    <submittedName>
        <fullName evidence="2">ABC transporter substrate-binding protein</fullName>
    </submittedName>
</protein>
<dbReference type="PROSITE" id="PS51257">
    <property type="entry name" value="PROKAR_LIPOPROTEIN"/>
    <property type="match status" value="1"/>
</dbReference>
<evidence type="ECO:0000259" key="1">
    <source>
        <dbReference type="PROSITE" id="PS50983"/>
    </source>
</evidence>
<dbReference type="Pfam" id="PF01497">
    <property type="entry name" value="Peripla_BP_2"/>
    <property type="match status" value="1"/>
</dbReference>
<sequence length="382" mass="43329">MKRHKHALWGIVLLCVAITLGACRPDKKKQQGSATAIPDTTLDIRYASGFWLEAKEGYRLLHIKDPQKTNAAEYTFALRERGTRPILPKGVTVIDLPIQRFICMTSLQLSSFIRLGATEKVVGISSTRFLANEAMNRQLKEGTTRKIGIEGNFDPEIILSLSPEVILISPFKQGGYDAMKEVGIPLLPHLGYKETTPLGQAEWIKLTGLLIGEAEKAIGIFKQIEKKYNQLKSLTAHVTERPVVLSGEIHGGSWYAVGGKSFLAEIFKDAGADYVFKDDPRSGGIYLDFETVYNQADKPQYWRILNNYPGMYTYEVLKAQDARYADFRAFREKGVIYCNMREKAYYENMPMEPDLLLADFIKVFHPELLPDYEPVYYHLLKE</sequence>
<evidence type="ECO:0000313" key="2">
    <source>
        <dbReference type="EMBL" id="HIX03450.1"/>
    </source>
</evidence>
<dbReference type="InterPro" id="IPR050902">
    <property type="entry name" value="ABC_Transporter_SBP"/>
</dbReference>
<reference evidence="2" key="2">
    <citation type="submission" date="2021-04" db="EMBL/GenBank/DDBJ databases">
        <authorList>
            <person name="Gilroy R."/>
        </authorList>
    </citation>
    <scope>NUCLEOTIDE SEQUENCE</scope>
    <source>
        <strain evidence="2">23274</strain>
    </source>
</reference>
<dbReference type="AlphaFoldDB" id="A0A9D1UZQ9"/>
<dbReference type="PANTHER" id="PTHR30535">
    <property type="entry name" value="VITAMIN B12-BINDING PROTEIN"/>
    <property type="match status" value="1"/>
</dbReference>
<organism evidence="2 3">
    <name type="scientific">Candidatus Odoribacter faecigallinarum</name>
    <dbReference type="NCBI Taxonomy" id="2838706"/>
    <lineage>
        <taxon>Bacteria</taxon>
        <taxon>Pseudomonadati</taxon>
        <taxon>Bacteroidota</taxon>
        <taxon>Bacteroidia</taxon>
        <taxon>Bacteroidales</taxon>
        <taxon>Odoribacteraceae</taxon>
        <taxon>Odoribacter</taxon>
    </lineage>
</organism>
<name>A0A9D1UZQ9_9BACT</name>
<dbReference type="EMBL" id="DXFT01000096">
    <property type="protein sequence ID" value="HIX03450.1"/>
    <property type="molecule type" value="Genomic_DNA"/>
</dbReference>
<gene>
    <name evidence="2" type="ORF">H9863_04945</name>
</gene>